<dbReference type="InterPro" id="IPR050208">
    <property type="entry name" value="MHC_class-I_related"/>
</dbReference>
<dbReference type="GO" id="GO:0005615">
    <property type="term" value="C:extracellular space"/>
    <property type="evidence" value="ECO:0007669"/>
    <property type="project" value="TreeGrafter"/>
</dbReference>
<keyword evidence="4" id="KW-1133">Transmembrane helix</keyword>
<evidence type="ECO:0000256" key="4">
    <source>
        <dbReference type="SAM" id="Phobius"/>
    </source>
</evidence>
<dbReference type="SUPFAM" id="SSF48726">
    <property type="entry name" value="Immunoglobulin"/>
    <property type="match status" value="1"/>
</dbReference>
<reference evidence="6 7" key="1">
    <citation type="journal article" date="2018" name="Nat. Ecol. Evol.">
        <title>Shark genomes provide insights into elasmobranch evolution and the origin of vertebrates.</title>
        <authorList>
            <person name="Hara Y"/>
            <person name="Yamaguchi K"/>
            <person name="Onimaru K"/>
            <person name="Kadota M"/>
            <person name="Koyanagi M"/>
            <person name="Keeley SD"/>
            <person name="Tatsumi K"/>
            <person name="Tanaka K"/>
            <person name="Motone F"/>
            <person name="Kageyama Y"/>
            <person name="Nozu R"/>
            <person name="Adachi N"/>
            <person name="Nishimura O"/>
            <person name="Nakagawa R"/>
            <person name="Tanegashima C"/>
            <person name="Kiyatake I"/>
            <person name="Matsumoto R"/>
            <person name="Murakumo K"/>
            <person name="Nishida K"/>
            <person name="Terakita A"/>
            <person name="Kuratani S"/>
            <person name="Sato K"/>
            <person name="Hyodo S Kuraku.S."/>
        </authorList>
    </citation>
    <scope>NUCLEOTIDE SEQUENCE [LARGE SCALE GENOMIC DNA]</scope>
</reference>
<dbReference type="InterPro" id="IPR013783">
    <property type="entry name" value="Ig-like_fold"/>
</dbReference>
<dbReference type="InterPro" id="IPR011162">
    <property type="entry name" value="MHC_I/II-like_Ag-recog"/>
</dbReference>
<dbReference type="Proteomes" id="UP000287033">
    <property type="component" value="Unassembled WGS sequence"/>
</dbReference>
<dbReference type="GO" id="GO:0009897">
    <property type="term" value="C:external side of plasma membrane"/>
    <property type="evidence" value="ECO:0007669"/>
    <property type="project" value="TreeGrafter"/>
</dbReference>
<dbReference type="AlphaFoldDB" id="A0A401RSI2"/>
<dbReference type="InterPro" id="IPR007110">
    <property type="entry name" value="Ig-like_dom"/>
</dbReference>
<organism evidence="6 7">
    <name type="scientific">Chiloscyllium punctatum</name>
    <name type="common">Brownbanded bambooshark</name>
    <name type="synonym">Hemiscyllium punctatum</name>
    <dbReference type="NCBI Taxonomy" id="137246"/>
    <lineage>
        <taxon>Eukaryota</taxon>
        <taxon>Metazoa</taxon>
        <taxon>Chordata</taxon>
        <taxon>Craniata</taxon>
        <taxon>Vertebrata</taxon>
        <taxon>Chondrichthyes</taxon>
        <taxon>Elasmobranchii</taxon>
        <taxon>Galeomorphii</taxon>
        <taxon>Galeoidea</taxon>
        <taxon>Orectolobiformes</taxon>
        <taxon>Hemiscylliidae</taxon>
        <taxon>Chiloscyllium</taxon>
    </lineage>
</organism>
<dbReference type="PANTHER" id="PTHR16675:SF235">
    <property type="entry name" value="SHKT DOMAIN-CONTAINING PROTEIN"/>
    <property type="match status" value="1"/>
</dbReference>
<dbReference type="GO" id="GO:0006955">
    <property type="term" value="P:immune response"/>
    <property type="evidence" value="ECO:0007669"/>
    <property type="project" value="TreeGrafter"/>
</dbReference>
<dbReference type="EMBL" id="BEZZ01002057">
    <property type="protein sequence ID" value="GCC21104.1"/>
    <property type="molecule type" value="Genomic_DNA"/>
</dbReference>
<keyword evidence="1" id="KW-0325">Glycoprotein</keyword>
<dbReference type="InterPro" id="IPR003597">
    <property type="entry name" value="Ig_C1-set"/>
</dbReference>
<dbReference type="OMA" id="EKDCVKW"/>
<keyword evidence="4" id="KW-0472">Membrane</keyword>
<dbReference type="PANTHER" id="PTHR16675">
    <property type="entry name" value="MHC CLASS I-RELATED"/>
    <property type="match status" value="1"/>
</dbReference>
<feature type="transmembrane region" description="Helical" evidence="4">
    <location>
        <begin position="296"/>
        <end position="316"/>
    </location>
</feature>
<dbReference type="OrthoDB" id="8936120at2759"/>
<dbReference type="SMART" id="SM00407">
    <property type="entry name" value="IGc1"/>
    <property type="match status" value="1"/>
</dbReference>
<keyword evidence="7" id="KW-1185">Reference proteome</keyword>
<accession>A0A401RSI2</accession>
<proteinExistence type="inferred from homology"/>
<evidence type="ECO:0000259" key="5">
    <source>
        <dbReference type="PROSITE" id="PS50835"/>
    </source>
</evidence>
<dbReference type="InterPro" id="IPR001039">
    <property type="entry name" value="MHC_I_a_a1/a2"/>
</dbReference>
<evidence type="ECO:0000256" key="3">
    <source>
        <dbReference type="SAM" id="MobiDB-lite"/>
    </source>
</evidence>
<gene>
    <name evidence="6" type="ORF">chiPu_0019571</name>
</gene>
<dbReference type="InterPro" id="IPR036179">
    <property type="entry name" value="Ig-like_dom_sf"/>
</dbReference>
<dbReference type="Gene3D" id="3.30.500.10">
    <property type="entry name" value="MHC class I-like antigen recognition-like"/>
    <property type="match status" value="1"/>
</dbReference>
<dbReference type="Gene3D" id="2.60.40.10">
    <property type="entry name" value="Immunoglobulins"/>
    <property type="match status" value="1"/>
</dbReference>
<dbReference type="InterPro" id="IPR011161">
    <property type="entry name" value="MHC_I-like_Ag-recog"/>
</dbReference>
<evidence type="ECO:0000313" key="7">
    <source>
        <dbReference type="Proteomes" id="UP000287033"/>
    </source>
</evidence>
<dbReference type="PROSITE" id="PS50835">
    <property type="entry name" value="IG_LIKE"/>
    <property type="match status" value="1"/>
</dbReference>
<keyword evidence="4" id="KW-0812">Transmembrane</keyword>
<feature type="region of interest" description="Disordered" evidence="3">
    <location>
        <begin position="323"/>
        <end position="346"/>
    </location>
</feature>
<comment type="caution">
    <text evidence="6">The sequence shown here is derived from an EMBL/GenBank/DDBJ whole genome shotgun (WGS) entry which is preliminary data.</text>
</comment>
<evidence type="ECO:0000313" key="6">
    <source>
        <dbReference type="EMBL" id="GCC21104.1"/>
    </source>
</evidence>
<evidence type="ECO:0000256" key="2">
    <source>
        <dbReference type="RuleBase" id="RU004439"/>
    </source>
</evidence>
<protein>
    <recommendedName>
        <fullName evidence="5">Ig-like domain-containing protein</fullName>
    </recommendedName>
</protein>
<sequence>MHNVQNVAMGYEDDFHILAFYYVLSLGQAELPEYSLVVTLDDQHIVYFDSTLEWCVPRQQWMAQTFPKDHWTMMTITMAGLHGLVKGNIEIFYQQHRGGSGLFFVQGMCGCELHSDNSTDGFIKLGYNRQDAFVFDKDAMSWIAFNPEFQALADRLNLHTFMNKYFKTLLEKDCVKWLQIYLEFGGAALQRRVIPEVFISSRTDGERVLKLSCLVTGFYPGAIEVTWLRKGVVVLEVESSDVLPHQDETYRVTKTMEVSRDDGERYSCHIEHASLMRELDVPWERMSHGGIKLETMIRATAISLTLLVIIIGIGFWRKRWGDQPDSDKQVHSESTRDCQRAEEPNG</sequence>
<dbReference type="STRING" id="137246.A0A401RSI2"/>
<dbReference type="SUPFAM" id="SSF54452">
    <property type="entry name" value="MHC antigen-recognition domain"/>
    <property type="match status" value="1"/>
</dbReference>
<dbReference type="PRINTS" id="PR01638">
    <property type="entry name" value="MHCCLASSI"/>
</dbReference>
<dbReference type="Pfam" id="PF00129">
    <property type="entry name" value="MHC_I"/>
    <property type="match status" value="1"/>
</dbReference>
<dbReference type="Pfam" id="PF07654">
    <property type="entry name" value="C1-set"/>
    <property type="match status" value="1"/>
</dbReference>
<feature type="domain" description="Ig-like" evidence="5">
    <location>
        <begin position="195"/>
        <end position="280"/>
    </location>
</feature>
<evidence type="ECO:0000256" key="1">
    <source>
        <dbReference type="ARBA" id="ARBA00023180"/>
    </source>
</evidence>
<dbReference type="InterPro" id="IPR037055">
    <property type="entry name" value="MHC_I-like_Ag-recog_sf"/>
</dbReference>
<comment type="similarity">
    <text evidence="2">Belongs to the MHC class I family.</text>
</comment>
<name>A0A401RSI2_CHIPU</name>